<evidence type="ECO:0000313" key="1">
    <source>
        <dbReference type="EMBL" id="MCF3948903.1"/>
    </source>
</evidence>
<organism evidence="1 2">
    <name type="scientific">Acidiphilium iwatense</name>
    <dbReference type="NCBI Taxonomy" id="768198"/>
    <lineage>
        <taxon>Bacteria</taxon>
        <taxon>Pseudomonadati</taxon>
        <taxon>Pseudomonadota</taxon>
        <taxon>Alphaproteobacteria</taxon>
        <taxon>Acetobacterales</taxon>
        <taxon>Acidocellaceae</taxon>
        <taxon>Acidiphilium</taxon>
    </lineage>
</organism>
<sequence>MFFAESYARDRYTLRRSRINRRCRSDFLLAPPRNWDWLRPLSALESNTLAGCVNTGKIGWHRLC</sequence>
<proteinExistence type="predicted"/>
<gene>
    <name evidence="1" type="ORF">L2A60_19865</name>
</gene>
<accession>A0ABS9E3J3</accession>
<reference evidence="1 2" key="1">
    <citation type="submission" date="2022-01" db="EMBL/GenBank/DDBJ databases">
        <authorList>
            <person name="Won M."/>
            <person name="Kim S.-J."/>
            <person name="Kwon S.-W."/>
        </authorList>
    </citation>
    <scope>NUCLEOTIDE SEQUENCE [LARGE SCALE GENOMIC DNA]</scope>
    <source>
        <strain evidence="1 2">KCTC 23505</strain>
    </source>
</reference>
<dbReference type="EMBL" id="JAKGBZ010000102">
    <property type="protein sequence ID" value="MCF3948903.1"/>
    <property type="molecule type" value="Genomic_DNA"/>
</dbReference>
<dbReference type="Proteomes" id="UP001521209">
    <property type="component" value="Unassembled WGS sequence"/>
</dbReference>
<keyword evidence="2" id="KW-1185">Reference proteome</keyword>
<protein>
    <submittedName>
        <fullName evidence="1">Uncharacterized protein</fullName>
    </submittedName>
</protein>
<comment type="caution">
    <text evidence="1">The sequence shown here is derived from an EMBL/GenBank/DDBJ whole genome shotgun (WGS) entry which is preliminary data.</text>
</comment>
<name>A0ABS9E3J3_9PROT</name>
<evidence type="ECO:0000313" key="2">
    <source>
        <dbReference type="Proteomes" id="UP001521209"/>
    </source>
</evidence>
<dbReference type="RefSeq" id="WP_235706211.1">
    <property type="nucleotide sequence ID" value="NZ_JAKGBZ010000102.1"/>
</dbReference>